<accession>A0A4Z0YA76</accession>
<feature type="region of interest" description="Disordered" evidence="1">
    <location>
        <begin position="338"/>
        <end position="413"/>
    </location>
</feature>
<proteinExistence type="predicted"/>
<feature type="compositionally biased region" description="Polar residues" evidence="1">
    <location>
        <begin position="1201"/>
        <end position="1226"/>
    </location>
</feature>
<feature type="region of interest" description="Disordered" evidence="1">
    <location>
        <begin position="800"/>
        <end position="824"/>
    </location>
</feature>
<dbReference type="STRING" id="37992.A0A4Z0YA76"/>
<feature type="region of interest" description="Disordered" evidence="1">
    <location>
        <begin position="1114"/>
        <end position="1410"/>
    </location>
</feature>
<feature type="region of interest" description="Disordered" evidence="1">
    <location>
        <begin position="150"/>
        <end position="278"/>
    </location>
</feature>
<feature type="compositionally biased region" description="Polar residues" evidence="1">
    <location>
        <begin position="876"/>
        <end position="886"/>
    </location>
</feature>
<dbReference type="OrthoDB" id="5368821at2759"/>
<feature type="compositionally biased region" description="Basic and acidic residues" evidence="1">
    <location>
        <begin position="1512"/>
        <end position="1522"/>
    </location>
</feature>
<feature type="compositionally biased region" description="Polar residues" evidence="1">
    <location>
        <begin position="1478"/>
        <end position="1489"/>
    </location>
</feature>
<feature type="compositionally biased region" description="Acidic residues" evidence="1">
    <location>
        <begin position="529"/>
        <end position="539"/>
    </location>
</feature>
<evidence type="ECO:0000256" key="1">
    <source>
        <dbReference type="SAM" id="MobiDB-lite"/>
    </source>
</evidence>
<feature type="compositionally biased region" description="Polar residues" evidence="1">
    <location>
        <begin position="800"/>
        <end position="817"/>
    </location>
</feature>
<feature type="compositionally biased region" description="Polar residues" evidence="1">
    <location>
        <begin position="348"/>
        <end position="369"/>
    </location>
</feature>
<sequence>MADQDMRLRLVVRRNGLPELRLMWHVHLDSNPTISKLLEQLNDQVPLESDHWGLEDYVVELHDGDGTDFECLHYQLVRTVLKPDDRVFIRALDRDDHRRRRISGRHQIASDGRHLIDGVPFGRPHLRTIPGRPNIYIPPLKRARLTYAQDDGHDFDRSPGAEDRSSPVLLLTNGEPYGDEHTATGGFGDSDSDADDTDFIDRDAEPTSLSSSSSNELGMPEEEEEEGEEGRGEEEEEDTEDENEKDAREDEEDDDLDQEVRDLTIENAALEEQDQPRAQVMSLDTLDKLTALGATFPTAPIDICEKVLAASKGNLKTTYNVLSEGFDPEMSREAITAWKPGSGKSGVNLKQSQTLIDSTSTHETASGPSTRKRKLKELSPVVDSDNGKDEEDNNNLWRKYDRTGFPPGTITSGKGLAHMAAISASFDNSKTNGNSETTSTTLKAPTEEPIEEEDDDTSSSGSSSDSSMSSDESDDAGEEDSSSRHSSDHPSSADSNDSDSENSDEFDEEPKGLTENDLHSSSSSSSEGDTSDSDSDSGPEEYPFQVASRGSITAKGKEPNGSSKSSDDTSDSESTGTDSSSESEEDDNDEAPNDGVLAAKKITTAQTVVQPRPSPKPTRTNPTPIPVPPGAGKETTKRRNARRRAAKLAKREMQEPHVDDDDAAATRPIPTGDGNGDGIDNETALFEAKRKALLDAIATGGIEVGPSGETSLDHSFVEADCAKRKRTEGVTGSQHAENEAAVGTTNESPGGDQESASQKRRRIDLGAGRRLVFGALGLRNPKNKEDEDKLRDQLQTDAQLRANRQLSSRPRLSTNEVVSADDEQDPDVWKLKISYRAVECCHDNIELSPAPFPFQQRWDPQQQIHSAFKRNKRGGQSKQAQRNQSHYYDDNRSGKKRNRYNSYDLVDDRYDDTYDREDETTNGADVTLNYDDIESQGRDHNHDVVNETSQTTDLDDLPSLPKDVSTLPNLRPGEAQVGMVITWLKWTCSSVTSWQPQLSRVAAIVVKVDDDAAALEVCLAKRDRYLDENEKRYDDRTGQRIYDRFEAPDLHEGSEADDDHTNAGVDEGYRNIPWADMNDPRILQQPLDPTVELDPNSKCISSVEMNETTLAVEKQAQPTVPLVSGQQEPDPIASPMKPINFEPMQATNEGSLAAGDAPESDGLPEEGPGDSSGEPYGKAASNSTPYQAGQNQPATDLAMSDASQISSPSRQLHETTSQAMSSNSPIRNWAPASGIELGGSPRPNASSPMPLTPAVSSQPRPEEDFENDAIAGTPKAVLRQAAIPSSAGSIRSGRQPDYAMDIDNQVLDPFDATDDIDHENYDHEHDTPQPARSSLTPIAARRTATPDPNEKVGQDKDTGSSPLATPTSGSLSSLSSLWCTAVTSHSTQSPSRAWASSVISKPSASILSRDTKYEDAMRKLDEQLDEQLDAASSPTPADSSLKVKREDSAQPAVRTLEAISPPPRRRRFTMPPGAQVVELSSDSEPTYTENYADDEIDGTYTPQPDSLPKGDGWVKKGRDAGRRKARKSVV</sequence>
<feature type="compositionally biased region" description="Low complexity" evidence="1">
    <location>
        <begin position="1429"/>
        <end position="1440"/>
    </location>
</feature>
<protein>
    <recommendedName>
        <fullName evidence="2">DUF7357 domain-containing protein</fullName>
    </recommendedName>
</protein>
<feature type="region of interest" description="Disordered" evidence="1">
    <location>
        <begin position="723"/>
        <end position="763"/>
    </location>
</feature>
<feature type="region of interest" description="Disordered" evidence="1">
    <location>
        <begin position="1046"/>
        <end position="1082"/>
    </location>
</feature>
<dbReference type="InterPro" id="IPR055781">
    <property type="entry name" value="DUF7357"/>
</dbReference>
<feature type="compositionally biased region" description="Polar residues" evidence="1">
    <location>
        <begin position="1381"/>
        <end position="1391"/>
    </location>
</feature>
<feature type="compositionally biased region" description="Acidic residues" evidence="1">
    <location>
        <begin position="471"/>
        <end position="480"/>
    </location>
</feature>
<feature type="compositionally biased region" description="Acidic residues" evidence="1">
    <location>
        <begin position="496"/>
        <end position="508"/>
    </location>
</feature>
<evidence type="ECO:0000313" key="4">
    <source>
        <dbReference type="Proteomes" id="UP000297716"/>
    </source>
</evidence>
<keyword evidence="4" id="KW-1185">Reference proteome</keyword>
<feature type="region of interest" description="Disordered" evidence="1">
    <location>
        <begin position="425"/>
        <end position="681"/>
    </location>
</feature>
<feature type="compositionally biased region" description="Acidic residues" evidence="1">
    <location>
        <begin position="581"/>
        <end position="592"/>
    </location>
</feature>
<comment type="caution">
    <text evidence="3">The sequence shown here is derived from an EMBL/GenBank/DDBJ whole genome shotgun (WGS) entry which is preliminary data.</text>
</comment>
<feature type="compositionally biased region" description="Low complexity" evidence="1">
    <location>
        <begin position="458"/>
        <end position="470"/>
    </location>
</feature>
<feature type="compositionally biased region" description="Polar residues" evidence="1">
    <location>
        <begin position="1180"/>
        <end position="1194"/>
    </location>
</feature>
<feature type="compositionally biased region" description="Basic and acidic residues" evidence="1">
    <location>
        <begin position="150"/>
        <end position="165"/>
    </location>
</feature>
<feature type="compositionally biased region" description="Basic residues" evidence="1">
    <location>
        <begin position="636"/>
        <end position="648"/>
    </location>
</feature>
<feature type="compositionally biased region" description="Basic and acidic residues" evidence="1">
    <location>
        <begin position="509"/>
        <end position="518"/>
    </location>
</feature>
<feature type="compositionally biased region" description="Acidic residues" evidence="1">
    <location>
        <begin position="219"/>
        <end position="257"/>
    </location>
</feature>
<dbReference type="Proteomes" id="UP000297716">
    <property type="component" value="Unassembled WGS sequence"/>
</dbReference>
<feature type="compositionally biased region" description="Basic and acidic residues" evidence="1">
    <location>
        <begin position="1318"/>
        <end position="1327"/>
    </location>
</feature>
<organism evidence="3 4">
    <name type="scientific">Xylaria hypoxylon</name>
    <dbReference type="NCBI Taxonomy" id="37992"/>
    <lineage>
        <taxon>Eukaryota</taxon>
        <taxon>Fungi</taxon>
        <taxon>Dikarya</taxon>
        <taxon>Ascomycota</taxon>
        <taxon>Pezizomycotina</taxon>
        <taxon>Sordariomycetes</taxon>
        <taxon>Xylariomycetidae</taxon>
        <taxon>Xylariales</taxon>
        <taxon>Xylariaceae</taxon>
        <taxon>Xylaria</taxon>
    </lineage>
</organism>
<evidence type="ECO:0000259" key="2">
    <source>
        <dbReference type="Pfam" id="PF24054"/>
    </source>
</evidence>
<feature type="compositionally biased region" description="Basic and acidic residues" evidence="1">
    <location>
        <begin position="1348"/>
        <end position="1358"/>
    </location>
</feature>
<feature type="compositionally biased region" description="Polar residues" evidence="1">
    <location>
        <begin position="1397"/>
        <end position="1408"/>
    </location>
</feature>
<feature type="compositionally biased region" description="Polar residues" evidence="1">
    <location>
        <begin position="425"/>
        <end position="443"/>
    </location>
</feature>
<feature type="compositionally biased region" description="Acidic residues" evidence="1">
    <location>
        <begin position="1158"/>
        <end position="1168"/>
    </location>
</feature>
<dbReference type="EMBL" id="SKBN01000202">
    <property type="protein sequence ID" value="TGJ80784.1"/>
    <property type="molecule type" value="Genomic_DNA"/>
</dbReference>
<feature type="region of interest" description="Disordered" evidence="1">
    <location>
        <begin position="1424"/>
        <end position="1530"/>
    </location>
</feature>
<feature type="compositionally biased region" description="Polar residues" evidence="1">
    <location>
        <begin position="1243"/>
        <end position="1259"/>
    </location>
</feature>
<name>A0A4Z0YA76_9PEZI</name>
<evidence type="ECO:0000313" key="3">
    <source>
        <dbReference type="EMBL" id="TGJ80784.1"/>
    </source>
</evidence>
<dbReference type="Pfam" id="PF24054">
    <property type="entry name" value="DUF7357"/>
    <property type="match status" value="1"/>
</dbReference>
<feature type="domain" description="DUF7357" evidence="2">
    <location>
        <begin position="6"/>
        <end position="139"/>
    </location>
</feature>
<feature type="compositionally biased region" description="Acidic residues" evidence="1">
    <location>
        <begin position="448"/>
        <end position="457"/>
    </location>
</feature>
<gene>
    <name evidence="3" type="ORF">E0Z10_g7985</name>
</gene>
<feature type="region of interest" description="Disordered" evidence="1">
    <location>
        <begin position="869"/>
        <end position="902"/>
    </location>
</feature>
<feature type="compositionally biased region" description="Low complexity" evidence="1">
    <location>
        <begin position="1359"/>
        <end position="1377"/>
    </location>
</feature>
<reference evidence="3 4" key="1">
    <citation type="submission" date="2019-03" db="EMBL/GenBank/DDBJ databases">
        <title>Draft genome sequence of Xylaria hypoxylon DSM 108379, a ubiquitous saprotrophic-parasitic fungi on hardwood.</title>
        <authorList>
            <person name="Buettner E."/>
            <person name="Leonhardt S."/>
            <person name="Gebauer A.M."/>
            <person name="Liers C."/>
            <person name="Hofrichter M."/>
            <person name="Kellner H."/>
        </authorList>
    </citation>
    <scope>NUCLEOTIDE SEQUENCE [LARGE SCALE GENOMIC DNA]</scope>
    <source>
        <strain evidence="3 4">DSM 108379</strain>
    </source>
</reference>